<dbReference type="Proteomes" id="UP001151081">
    <property type="component" value="Unassembled WGS sequence"/>
</dbReference>
<organism evidence="1 2">
    <name type="scientific">Polyangium jinanense</name>
    <dbReference type="NCBI Taxonomy" id="2829994"/>
    <lineage>
        <taxon>Bacteria</taxon>
        <taxon>Pseudomonadati</taxon>
        <taxon>Myxococcota</taxon>
        <taxon>Polyangia</taxon>
        <taxon>Polyangiales</taxon>
        <taxon>Polyangiaceae</taxon>
        <taxon>Polyangium</taxon>
    </lineage>
</organism>
<name>A0A9X3XAR6_9BACT</name>
<gene>
    <name evidence="1" type="ORF">KEG57_40035</name>
</gene>
<dbReference type="RefSeq" id="WP_272426280.1">
    <property type="nucleotide sequence ID" value="NZ_JAGTJJ010000043.1"/>
</dbReference>
<dbReference type="SUPFAM" id="SSF110296">
    <property type="entry name" value="Oligoxyloglucan reducing end-specific cellobiohydrolase"/>
    <property type="match status" value="1"/>
</dbReference>
<dbReference type="InterPro" id="IPR015943">
    <property type="entry name" value="WD40/YVTN_repeat-like_dom_sf"/>
</dbReference>
<protein>
    <submittedName>
        <fullName evidence="1">Uncharacterized protein</fullName>
    </submittedName>
</protein>
<dbReference type="AlphaFoldDB" id="A0A9X3XAR6"/>
<evidence type="ECO:0000313" key="2">
    <source>
        <dbReference type="Proteomes" id="UP001151081"/>
    </source>
</evidence>
<comment type="caution">
    <text evidence="1">The sequence shown here is derived from an EMBL/GenBank/DDBJ whole genome shotgun (WGS) entry which is preliminary data.</text>
</comment>
<dbReference type="Gene3D" id="2.130.10.10">
    <property type="entry name" value="YVTN repeat-like/Quinoprotein amine dehydrogenase"/>
    <property type="match status" value="1"/>
</dbReference>
<sequence>MSMISQMSRSKWELVSTTPRFHDVRAMWFSSEHLAGVLCCACRPLGAMLRQGGEDASEMIILTSKGDFTTWTTVHREAGRVDDISHAGGVLHVIGARQRGDGQMQQLLLRSVDAGASWTTIPLGGPAQRQGLAFVSPRSGYVWSATDLRMTRDGGQTWSTSILSTPKNSSLARPSLGADGTLWLATEDHLYYVREDRAFDGGALPAGLELCFLQPTNAGGVLLLGRAGDPGASGLPVELHERTGSGSLRLCREFPPFLPDYFHASGRFLLITGTTTHETSMRPLLFFSHDAGDTWFEENDDALPVVKGAHFEDGANRLWIRASFDRILRRNFGR</sequence>
<dbReference type="EMBL" id="JAGTJJ010000043">
    <property type="protein sequence ID" value="MDC3986732.1"/>
    <property type="molecule type" value="Genomic_DNA"/>
</dbReference>
<evidence type="ECO:0000313" key="1">
    <source>
        <dbReference type="EMBL" id="MDC3986732.1"/>
    </source>
</evidence>
<accession>A0A9X3XAR6</accession>
<proteinExistence type="predicted"/>
<keyword evidence="2" id="KW-1185">Reference proteome</keyword>
<reference evidence="1 2" key="1">
    <citation type="submission" date="2021-04" db="EMBL/GenBank/DDBJ databases">
        <title>Genome analysis of Polyangium sp.</title>
        <authorList>
            <person name="Li Y."/>
            <person name="Wang J."/>
        </authorList>
    </citation>
    <scope>NUCLEOTIDE SEQUENCE [LARGE SCALE GENOMIC DNA]</scope>
    <source>
        <strain evidence="1 2">SDU14</strain>
    </source>
</reference>